<organism evidence="2 3">
    <name type="scientific">Immersiella caudata</name>
    <dbReference type="NCBI Taxonomy" id="314043"/>
    <lineage>
        <taxon>Eukaryota</taxon>
        <taxon>Fungi</taxon>
        <taxon>Dikarya</taxon>
        <taxon>Ascomycota</taxon>
        <taxon>Pezizomycotina</taxon>
        <taxon>Sordariomycetes</taxon>
        <taxon>Sordariomycetidae</taxon>
        <taxon>Sordariales</taxon>
        <taxon>Lasiosphaeriaceae</taxon>
        <taxon>Immersiella</taxon>
    </lineage>
</organism>
<feature type="compositionally biased region" description="Polar residues" evidence="1">
    <location>
        <begin position="1"/>
        <end position="20"/>
    </location>
</feature>
<feature type="compositionally biased region" description="Basic and acidic residues" evidence="1">
    <location>
        <begin position="322"/>
        <end position="353"/>
    </location>
</feature>
<comment type="caution">
    <text evidence="2">The sequence shown here is derived from an EMBL/GenBank/DDBJ whole genome shotgun (WGS) entry which is preliminary data.</text>
</comment>
<protein>
    <submittedName>
        <fullName evidence="2">Uncharacterized protein</fullName>
    </submittedName>
</protein>
<name>A0AA39WYS2_9PEZI</name>
<dbReference type="AlphaFoldDB" id="A0AA39WYS2"/>
<evidence type="ECO:0000256" key="1">
    <source>
        <dbReference type="SAM" id="MobiDB-lite"/>
    </source>
</evidence>
<reference evidence="2" key="1">
    <citation type="submission" date="2023-06" db="EMBL/GenBank/DDBJ databases">
        <title>Genome-scale phylogeny and comparative genomics of the fungal order Sordariales.</title>
        <authorList>
            <consortium name="Lawrence Berkeley National Laboratory"/>
            <person name="Hensen N."/>
            <person name="Bonometti L."/>
            <person name="Westerberg I."/>
            <person name="Brannstrom I.O."/>
            <person name="Guillou S."/>
            <person name="Cros-Aarteil S."/>
            <person name="Calhoun S."/>
            <person name="Haridas S."/>
            <person name="Kuo A."/>
            <person name="Mondo S."/>
            <person name="Pangilinan J."/>
            <person name="Riley R."/>
            <person name="Labutti K."/>
            <person name="Andreopoulos B."/>
            <person name="Lipzen A."/>
            <person name="Chen C."/>
            <person name="Yanf M."/>
            <person name="Daum C."/>
            <person name="Ng V."/>
            <person name="Clum A."/>
            <person name="Steindorff A."/>
            <person name="Ohm R."/>
            <person name="Martin F."/>
            <person name="Silar P."/>
            <person name="Natvig D."/>
            <person name="Lalanne C."/>
            <person name="Gautier V."/>
            <person name="Ament-Velasquez S.L."/>
            <person name="Kruys A."/>
            <person name="Hutchinson M.I."/>
            <person name="Powell A.J."/>
            <person name="Barry K."/>
            <person name="Miller A.N."/>
            <person name="Grigoriev I.V."/>
            <person name="Debuchy R."/>
            <person name="Gladieux P."/>
            <person name="Thoren M.H."/>
            <person name="Johannesson H."/>
        </authorList>
    </citation>
    <scope>NUCLEOTIDE SEQUENCE</scope>
    <source>
        <strain evidence="2">CBS 606.72</strain>
    </source>
</reference>
<feature type="region of interest" description="Disordered" evidence="1">
    <location>
        <begin position="1"/>
        <end position="47"/>
    </location>
</feature>
<keyword evidence="3" id="KW-1185">Reference proteome</keyword>
<accession>A0AA39WYS2</accession>
<gene>
    <name evidence="2" type="ORF">B0T14DRAFT_565391</name>
</gene>
<proteinExistence type="predicted"/>
<sequence length="359" mass="40842">MPSQPTRQPKPQSSRYNDSTPPDDGDQLTLTPLATDERPARKWDTSDAGKAMQMFQAFRDGTSLEQDKQSLGQYVDDKVRFDYDPTNSLLTVRMPSPAHEFFKTLLAHDIQDQLKRIAEQGDEASKFAARIKDGCSSRIFLRENLLEEALQAPEHAFQHLDVAYLGVVLEVSYAQDGKNLKNLAYDYILRSNGDIKVVIGVDINNGKETTVSLWRPNYVKEEDEEFEIFEVRQDISYQPFRSSDGSPVNGEDSLQLSLSDFATDEILSGYESTTLSIPFRRLVDLLTQAEEVRQAREAESGLCGIRSKRKTRKRKATFSPADELRSEDEAKYQRPERDVAERAAADDGEYERPGRRRRT</sequence>
<dbReference type="EMBL" id="JAULSU010000003">
    <property type="protein sequence ID" value="KAK0624085.1"/>
    <property type="molecule type" value="Genomic_DNA"/>
</dbReference>
<evidence type="ECO:0000313" key="3">
    <source>
        <dbReference type="Proteomes" id="UP001175000"/>
    </source>
</evidence>
<evidence type="ECO:0000313" key="2">
    <source>
        <dbReference type="EMBL" id="KAK0624085.1"/>
    </source>
</evidence>
<feature type="region of interest" description="Disordered" evidence="1">
    <location>
        <begin position="313"/>
        <end position="359"/>
    </location>
</feature>
<dbReference type="Proteomes" id="UP001175000">
    <property type="component" value="Unassembled WGS sequence"/>
</dbReference>
<feature type="compositionally biased region" description="Basic and acidic residues" evidence="1">
    <location>
        <begin position="35"/>
        <end position="47"/>
    </location>
</feature>